<evidence type="ECO:0000313" key="6">
    <source>
        <dbReference type="EMBL" id="PDV98108.1"/>
    </source>
</evidence>
<keyword evidence="2" id="KW-0472">Membrane</keyword>
<proteinExistence type="predicted"/>
<dbReference type="InterPro" id="IPR050923">
    <property type="entry name" value="Cell_Proc_Reg/RNA_Proc"/>
</dbReference>
<accession>A0A2H3KJP3</accession>
<name>A0A2H3KJP3_9CHLR</name>
<dbReference type="RefSeq" id="WP_097653833.1">
    <property type="nucleotide sequence ID" value="NZ_LYXE01000110.1"/>
</dbReference>
<evidence type="ECO:0000256" key="2">
    <source>
        <dbReference type="SAM" id="Phobius"/>
    </source>
</evidence>
<dbReference type="PROSITE" id="PS50006">
    <property type="entry name" value="FHA_DOMAIN"/>
    <property type="match status" value="1"/>
</dbReference>
<protein>
    <recommendedName>
        <fullName evidence="8">FHA domain-containing protein</fullName>
    </recommendedName>
</protein>
<sequence>MRTFLTKLVLGLSLFSLMIASSVHAQAEVNLRIDRVDDTTFPEIRLFTTITDIQGRTIANLQPDSFVLREAGNAISLTNVEQVPAEDVALRVVLALDISKSITADLDRIKASATQFVRSLNPDDEVALVLFGNTARIAQAFTSDHGMITNSILSIGPDQLEDYTALYNGTFESTRLASSGAISGRRVVVLLTDGKNTTPPGSDSLTLTAVQREASDRGIPIYVIGVGPQVSEQELRIIATEGRLLQVDQADELNTAFRELATELRQQYMLTYNSALPADSGAYPLDLTVNAPAGSAETRANLRTRPPETPYLRVQLPDEVERGQPVTLPIEILSQYQPILGEVLFNGEIVLSEALQGRSWEPVWTPTEDLEAGAYTLEIRITDERGNIGGTASDALQLIQGQAGVNIPLWFWIVLGVIVVGAIGTGTALFIRQRNSYASQPLTSPMSTFPYSGLTSPVGAERPPPKTAQSIPNPSVRAKRSNQPIAATVVDGTMALDPGRASLVVERGKASPIELNLRAGKDIVIGRKPDADLVLNDSRASAEHARIRFLEHAFVIADLNSTNGMQINGKRTERVRLQDGDRIEIGGVSIIFKQPKAKG</sequence>
<dbReference type="Pfam" id="PF00498">
    <property type="entry name" value="FHA"/>
    <property type="match status" value="1"/>
</dbReference>
<feature type="domain" description="VWFA" evidence="5">
    <location>
        <begin position="91"/>
        <end position="260"/>
    </location>
</feature>
<feature type="transmembrane region" description="Helical" evidence="2">
    <location>
        <begin position="409"/>
        <end position="431"/>
    </location>
</feature>
<feature type="chain" id="PRO_5013568114" description="FHA domain-containing protein" evidence="3">
    <location>
        <begin position="26"/>
        <end position="599"/>
    </location>
</feature>
<keyword evidence="2" id="KW-0812">Transmembrane</keyword>
<evidence type="ECO:0000256" key="1">
    <source>
        <dbReference type="SAM" id="MobiDB-lite"/>
    </source>
</evidence>
<evidence type="ECO:0008006" key="8">
    <source>
        <dbReference type="Google" id="ProtNLM"/>
    </source>
</evidence>
<dbReference type="Proteomes" id="UP000220922">
    <property type="component" value="Unassembled WGS sequence"/>
</dbReference>
<feature type="signal peptide" evidence="3">
    <location>
        <begin position="1"/>
        <end position="25"/>
    </location>
</feature>
<feature type="domain" description="FHA" evidence="4">
    <location>
        <begin position="523"/>
        <end position="572"/>
    </location>
</feature>
<gene>
    <name evidence="6" type="ORF">A9Q02_03235</name>
</gene>
<dbReference type="InterPro" id="IPR000253">
    <property type="entry name" value="FHA_dom"/>
</dbReference>
<dbReference type="AlphaFoldDB" id="A0A2H3KJP3"/>
<dbReference type="PANTHER" id="PTHR23308">
    <property type="entry name" value="NUCLEAR INHIBITOR OF PROTEIN PHOSPHATASE-1"/>
    <property type="match status" value="1"/>
</dbReference>
<comment type="caution">
    <text evidence="6">The sequence shown here is derived from an EMBL/GenBank/DDBJ whole genome shotgun (WGS) entry which is preliminary data.</text>
</comment>
<feature type="region of interest" description="Disordered" evidence="1">
    <location>
        <begin position="453"/>
        <end position="482"/>
    </location>
</feature>
<reference evidence="6 7" key="1">
    <citation type="submission" date="2016-05" db="EMBL/GenBank/DDBJ databases">
        <authorList>
            <person name="Lavstsen T."/>
            <person name="Jespersen J.S."/>
        </authorList>
    </citation>
    <scope>NUCLEOTIDE SEQUENCE [LARGE SCALE GENOMIC DNA]</scope>
    <source>
        <strain evidence="6 7">B7-9</strain>
    </source>
</reference>
<evidence type="ECO:0000313" key="7">
    <source>
        <dbReference type="Proteomes" id="UP000220922"/>
    </source>
</evidence>
<dbReference type="SUPFAM" id="SSF53300">
    <property type="entry name" value="vWA-like"/>
    <property type="match status" value="1"/>
</dbReference>
<dbReference type="SMART" id="SM00327">
    <property type="entry name" value="VWA"/>
    <property type="match status" value="1"/>
</dbReference>
<dbReference type="Gene3D" id="3.40.50.410">
    <property type="entry name" value="von Willebrand factor, type A domain"/>
    <property type="match status" value="1"/>
</dbReference>
<dbReference type="InterPro" id="IPR017802">
    <property type="entry name" value="VWFA-rel_acidobac-type"/>
</dbReference>
<keyword evidence="7" id="KW-1185">Reference proteome</keyword>
<keyword evidence="2" id="KW-1133">Transmembrane helix</keyword>
<dbReference type="InterPro" id="IPR036465">
    <property type="entry name" value="vWFA_dom_sf"/>
</dbReference>
<dbReference type="InterPro" id="IPR002035">
    <property type="entry name" value="VWF_A"/>
</dbReference>
<evidence type="ECO:0000256" key="3">
    <source>
        <dbReference type="SAM" id="SignalP"/>
    </source>
</evidence>
<dbReference type="CDD" id="cd00198">
    <property type="entry name" value="vWFA"/>
    <property type="match status" value="1"/>
</dbReference>
<dbReference type="NCBIfam" id="TIGR03436">
    <property type="entry name" value="acidobact_VWFA"/>
    <property type="match status" value="1"/>
</dbReference>
<dbReference type="OrthoDB" id="8882959at2"/>
<dbReference type="Pfam" id="PF00092">
    <property type="entry name" value="VWA"/>
    <property type="match status" value="1"/>
</dbReference>
<dbReference type="Gene3D" id="2.60.200.20">
    <property type="match status" value="1"/>
</dbReference>
<dbReference type="PROSITE" id="PS50234">
    <property type="entry name" value="VWFA"/>
    <property type="match status" value="1"/>
</dbReference>
<dbReference type="SMART" id="SM00240">
    <property type="entry name" value="FHA"/>
    <property type="match status" value="1"/>
</dbReference>
<dbReference type="SUPFAM" id="SSF49879">
    <property type="entry name" value="SMAD/FHA domain"/>
    <property type="match status" value="1"/>
</dbReference>
<keyword evidence="3" id="KW-0732">Signal</keyword>
<dbReference type="InterPro" id="IPR008984">
    <property type="entry name" value="SMAD_FHA_dom_sf"/>
</dbReference>
<organism evidence="6 7">
    <name type="scientific">Candidatus Chloroploca asiatica</name>
    <dbReference type="NCBI Taxonomy" id="1506545"/>
    <lineage>
        <taxon>Bacteria</taxon>
        <taxon>Bacillati</taxon>
        <taxon>Chloroflexota</taxon>
        <taxon>Chloroflexia</taxon>
        <taxon>Chloroflexales</taxon>
        <taxon>Chloroflexineae</taxon>
        <taxon>Oscillochloridaceae</taxon>
        <taxon>Candidatus Chloroploca</taxon>
    </lineage>
</organism>
<dbReference type="CDD" id="cd00060">
    <property type="entry name" value="FHA"/>
    <property type="match status" value="1"/>
</dbReference>
<evidence type="ECO:0000259" key="4">
    <source>
        <dbReference type="PROSITE" id="PS50006"/>
    </source>
</evidence>
<evidence type="ECO:0000259" key="5">
    <source>
        <dbReference type="PROSITE" id="PS50234"/>
    </source>
</evidence>
<dbReference type="EMBL" id="LYXE01000110">
    <property type="protein sequence ID" value="PDV98108.1"/>
    <property type="molecule type" value="Genomic_DNA"/>
</dbReference>